<feature type="signal peptide" evidence="1">
    <location>
        <begin position="1"/>
        <end position="21"/>
    </location>
</feature>
<evidence type="ECO:0008006" key="4">
    <source>
        <dbReference type="Google" id="ProtNLM"/>
    </source>
</evidence>
<organism evidence="2 3">
    <name type="scientific">Rubritalea halochordaticola</name>
    <dbReference type="NCBI Taxonomy" id="714537"/>
    <lineage>
        <taxon>Bacteria</taxon>
        <taxon>Pseudomonadati</taxon>
        <taxon>Verrucomicrobiota</taxon>
        <taxon>Verrucomicrobiia</taxon>
        <taxon>Verrucomicrobiales</taxon>
        <taxon>Rubritaleaceae</taxon>
        <taxon>Rubritalea</taxon>
    </lineage>
</organism>
<comment type="caution">
    <text evidence="2">The sequence shown here is derived from an EMBL/GenBank/DDBJ whole genome shotgun (WGS) entry which is preliminary data.</text>
</comment>
<accession>A0ABP9UZA7</accession>
<dbReference type="Proteomes" id="UP001424741">
    <property type="component" value="Unassembled WGS sequence"/>
</dbReference>
<dbReference type="EMBL" id="BAABRL010000003">
    <property type="protein sequence ID" value="GAA5495055.1"/>
    <property type="molecule type" value="Genomic_DNA"/>
</dbReference>
<protein>
    <recommendedName>
        <fullName evidence="4">DUF4412 domain-containing protein</fullName>
    </recommendedName>
</protein>
<dbReference type="RefSeq" id="WP_346187903.1">
    <property type="nucleotide sequence ID" value="NZ_BAABRL010000003.1"/>
</dbReference>
<evidence type="ECO:0000313" key="2">
    <source>
        <dbReference type="EMBL" id="GAA5495055.1"/>
    </source>
</evidence>
<evidence type="ECO:0000313" key="3">
    <source>
        <dbReference type="Proteomes" id="UP001424741"/>
    </source>
</evidence>
<gene>
    <name evidence="2" type="ORF">Rhal01_01225</name>
</gene>
<dbReference type="InterPro" id="IPR046230">
    <property type="entry name" value="DUF6263"/>
</dbReference>
<sequence length="284" mass="30869">MKYKALLGIVGALAMNVGAYAQSANLSLKWVPGTVYKYSTTQDMNMTMPMGGNQMAMTNSMLMNMKNTAAEHPKGVAVKTEYTRLKMTMMMGGNAMMEYDSEKGGGNAMLDGAMKPILESEVTAIYDKSGKLLSMEGLDKLKVNEATGISKESIEQMAKQSSQMLPNKEVKVGETWKTKMDMPMGKQAGEMKISFDMKLDSITGKTAKVSFTGAMDGEVGQAGAMMKIEAKKIDGKYEFDTELGQITKMDMNLDFSMTTAEAGGMKMEAKTMTSMKLTGTEKAK</sequence>
<proteinExistence type="predicted"/>
<feature type="chain" id="PRO_5045117732" description="DUF4412 domain-containing protein" evidence="1">
    <location>
        <begin position="22"/>
        <end position="284"/>
    </location>
</feature>
<name>A0ABP9UZA7_9BACT</name>
<dbReference type="Pfam" id="PF19777">
    <property type="entry name" value="DUF6263"/>
    <property type="match status" value="1"/>
</dbReference>
<evidence type="ECO:0000256" key="1">
    <source>
        <dbReference type="SAM" id="SignalP"/>
    </source>
</evidence>
<keyword evidence="3" id="KW-1185">Reference proteome</keyword>
<reference evidence="2 3" key="1">
    <citation type="submission" date="2024-02" db="EMBL/GenBank/DDBJ databases">
        <title>Rubritalea halochordaticola NBRC 107102.</title>
        <authorList>
            <person name="Ichikawa N."/>
            <person name="Katano-Makiyama Y."/>
            <person name="Hidaka K."/>
        </authorList>
    </citation>
    <scope>NUCLEOTIDE SEQUENCE [LARGE SCALE GENOMIC DNA]</scope>
    <source>
        <strain evidence="2 3">NBRC 107102</strain>
    </source>
</reference>
<keyword evidence="1" id="KW-0732">Signal</keyword>